<name>A0A0N7G2E8_9VIRU</name>
<gene>
    <name evidence="1" type="ORF">PMV_230</name>
</gene>
<proteinExistence type="predicted"/>
<organism evidence="1 2">
    <name type="scientific">Port-miou virus</name>
    <dbReference type="NCBI Taxonomy" id="1733873"/>
    <lineage>
        <taxon>Viruses</taxon>
        <taxon>Varidnaviria</taxon>
        <taxon>Bamfordvirae</taxon>
        <taxon>Nucleocytoviricota</taxon>
        <taxon>Megaviricetes</taxon>
        <taxon>Pimascovirales</taxon>
        <taxon>Pimascovirales incertae sedis</taxon>
        <taxon>Marseilleviridae</taxon>
        <taxon>Losannavirus</taxon>
        <taxon>Losannavirus lausannense</taxon>
        <taxon>Lausannevirus</taxon>
    </lineage>
</organism>
<evidence type="ECO:0000313" key="1">
    <source>
        <dbReference type="EMBL" id="ALH06928.1"/>
    </source>
</evidence>
<evidence type="ECO:0008006" key="3">
    <source>
        <dbReference type="Google" id="ProtNLM"/>
    </source>
</evidence>
<dbReference type="Proteomes" id="UP000319438">
    <property type="component" value="Segment"/>
</dbReference>
<sequence length="245" mass="28717">MDKIFQENIYCGMQKFLEKREVASLCLSFGEDPEPERFCEKISLKNTEFYVLPDGTKHGLWRELEERTEIRKTYKFGVLEGSYVYFDWTWGTIATGNFLNGKPHGVFVLKKGCSVVYEHGKMAEHTCRGSTCDLMCSRDGTKSKLEWKWEDDAIIVAQTSSKRGEKETRQTIRYSCLSFVEEMREGYEFFDDGENTDPIPDCFLGTHLSLPIYNVPMIRIIAKKYKHQNREYRSSRGWTLPYFLY</sequence>
<evidence type="ECO:0000313" key="2">
    <source>
        <dbReference type="Proteomes" id="UP000319438"/>
    </source>
</evidence>
<reference evidence="1" key="1">
    <citation type="journal article" date="2015" name="Genome Announc.">
        <title>Complete Genome Sequence of a New Member of the Marseilleviridae Recovered from the Brackish Submarine Spring in the Cassis Port-Miou Calanque, France.</title>
        <authorList>
            <person name="Doutre G."/>
            <person name="Arfib B."/>
            <person name="Rochette P."/>
            <person name="Claverie J.M."/>
            <person name="Bonin P."/>
            <person name="Abergel C."/>
        </authorList>
    </citation>
    <scope>NUCLEOTIDE SEQUENCE [LARGE SCALE GENOMIC DNA]</scope>
    <source>
        <strain evidence="1">1</strain>
    </source>
</reference>
<accession>A0A0N7G2E8</accession>
<dbReference type="EMBL" id="KT428292">
    <property type="protein sequence ID" value="ALH06928.1"/>
    <property type="molecule type" value="Genomic_DNA"/>
</dbReference>
<protein>
    <recommendedName>
        <fullName evidence="3">MORN repeat-containing protein</fullName>
    </recommendedName>
</protein>